<proteinExistence type="predicted"/>
<accession>A0ACC0A6P2</accession>
<name>A0ACC0A6P2_CATRO</name>
<evidence type="ECO:0000313" key="2">
    <source>
        <dbReference type="Proteomes" id="UP001060085"/>
    </source>
</evidence>
<organism evidence="1 2">
    <name type="scientific">Catharanthus roseus</name>
    <name type="common">Madagascar periwinkle</name>
    <name type="synonym">Vinca rosea</name>
    <dbReference type="NCBI Taxonomy" id="4058"/>
    <lineage>
        <taxon>Eukaryota</taxon>
        <taxon>Viridiplantae</taxon>
        <taxon>Streptophyta</taxon>
        <taxon>Embryophyta</taxon>
        <taxon>Tracheophyta</taxon>
        <taxon>Spermatophyta</taxon>
        <taxon>Magnoliopsida</taxon>
        <taxon>eudicotyledons</taxon>
        <taxon>Gunneridae</taxon>
        <taxon>Pentapetalae</taxon>
        <taxon>asterids</taxon>
        <taxon>lamiids</taxon>
        <taxon>Gentianales</taxon>
        <taxon>Apocynaceae</taxon>
        <taxon>Rauvolfioideae</taxon>
        <taxon>Vinceae</taxon>
        <taxon>Catharanthinae</taxon>
        <taxon>Catharanthus</taxon>
    </lineage>
</organism>
<gene>
    <name evidence="1" type="ORF">M9H77_32275</name>
</gene>
<protein>
    <submittedName>
        <fullName evidence="1">Uncharacterized protein</fullName>
    </submittedName>
</protein>
<reference evidence="2" key="1">
    <citation type="journal article" date="2023" name="Nat. Plants">
        <title>Single-cell RNA sequencing provides a high-resolution roadmap for understanding the multicellular compartmentation of specialized metabolism.</title>
        <authorList>
            <person name="Sun S."/>
            <person name="Shen X."/>
            <person name="Li Y."/>
            <person name="Li Y."/>
            <person name="Wang S."/>
            <person name="Li R."/>
            <person name="Zhang H."/>
            <person name="Shen G."/>
            <person name="Guo B."/>
            <person name="Wei J."/>
            <person name="Xu J."/>
            <person name="St-Pierre B."/>
            <person name="Chen S."/>
            <person name="Sun C."/>
        </authorList>
    </citation>
    <scope>NUCLEOTIDE SEQUENCE [LARGE SCALE GENOMIC DNA]</scope>
</reference>
<keyword evidence="2" id="KW-1185">Reference proteome</keyword>
<dbReference type="Proteomes" id="UP001060085">
    <property type="component" value="Linkage Group LG07"/>
</dbReference>
<evidence type="ECO:0000313" key="1">
    <source>
        <dbReference type="EMBL" id="KAI5655088.1"/>
    </source>
</evidence>
<comment type="caution">
    <text evidence="1">The sequence shown here is derived from an EMBL/GenBank/DDBJ whole genome shotgun (WGS) entry which is preliminary data.</text>
</comment>
<sequence>MYLVSSPIFGEKNIAFLLMPYLRLEYLVLIQGRLFLFLKHLVQTAAPCGSGKTWICFNPRIELKGQVDVLFLVIKWTLFPPSNDNITRIRHFVLRFSSMDGVAIAAGERFRSINCFVDQLLIIFIVSFLENCSMGLAGIRMDVPTFTKLKEPEELSGTRDFTFFFFFFW</sequence>
<dbReference type="EMBL" id="CM044707">
    <property type="protein sequence ID" value="KAI5655088.1"/>
    <property type="molecule type" value="Genomic_DNA"/>
</dbReference>